<organism evidence="2 3">
    <name type="scientific">Hyphococcus flavus</name>
    <dbReference type="NCBI Taxonomy" id="1866326"/>
    <lineage>
        <taxon>Bacteria</taxon>
        <taxon>Pseudomonadati</taxon>
        <taxon>Pseudomonadota</taxon>
        <taxon>Alphaproteobacteria</taxon>
        <taxon>Parvularculales</taxon>
        <taxon>Parvularculaceae</taxon>
        <taxon>Hyphococcus</taxon>
    </lineage>
</organism>
<keyword evidence="3" id="KW-1185">Reference proteome</keyword>
<dbReference type="PANTHER" id="PTHR43283">
    <property type="entry name" value="BETA-LACTAMASE-RELATED"/>
    <property type="match status" value="1"/>
</dbReference>
<evidence type="ECO:0000259" key="1">
    <source>
        <dbReference type="Pfam" id="PF00144"/>
    </source>
</evidence>
<dbReference type="InterPro" id="IPR001466">
    <property type="entry name" value="Beta-lactam-related"/>
</dbReference>
<dbReference type="SUPFAM" id="SSF56601">
    <property type="entry name" value="beta-lactamase/transpeptidase-like"/>
    <property type="match status" value="1"/>
</dbReference>
<dbReference type="PANTHER" id="PTHR43283:SF3">
    <property type="entry name" value="BETA-LACTAMASE FAMILY PROTEIN (AFU_ORTHOLOGUE AFUA_5G07500)"/>
    <property type="match status" value="1"/>
</dbReference>
<feature type="domain" description="Beta-lactamase-related" evidence="1">
    <location>
        <begin position="48"/>
        <end position="410"/>
    </location>
</feature>
<name>A0AAE9ZBP3_9PROT</name>
<sequence>MNSAKFLAAAIAALAALGCSVEPQSNTVSAVVSDVQISTEHLGHIAGVLQEEVDAGIRPGFVALVATKEGVVYQTAVGMADPYNDVPMAAETRFLIASMTKPVVTAAMMQLVDRGVVALNDPVSLYIPSFASMQVAISHAANDDGTFETRPPSRAITIHDLLTHMAGLGYVFDQQTDIGKAYLAADLYGDAGTLAERMEVLTSLPLYEDPGTKWRYSFATDVVGRVIEVASGQPLGLYMEENLFAPLGMNDTEFFLEETDTTRLAAMNAFNDQGEMVRDPITDEGFGLASGGGGLVSTAPDYARFMMMLLNGGELNGARILSPATVVLMMSDHTPFNTLPENWKRDGITFGLGGATIRTPGYFGRAAAKGEWGWSGFWDTSFFITPELGVAEVLMTQAMPGPNTPPSRARDRVRAITYGALE</sequence>
<keyword evidence="2" id="KW-0378">Hydrolase</keyword>
<evidence type="ECO:0000313" key="2">
    <source>
        <dbReference type="EMBL" id="WDI31171.1"/>
    </source>
</evidence>
<evidence type="ECO:0000313" key="3">
    <source>
        <dbReference type="Proteomes" id="UP001214043"/>
    </source>
</evidence>
<proteinExistence type="predicted"/>
<dbReference type="EMBL" id="CP118166">
    <property type="protein sequence ID" value="WDI31171.1"/>
    <property type="molecule type" value="Genomic_DNA"/>
</dbReference>
<dbReference type="GO" id="GO:0016787">
    <property type="term" value="F:hydrolase activity"/>
    <property type="evidence" value="ECO:0007669"/>
    <property type="project" value="UniProtKB-KW"/>
</dbReference>
<dbReference type="InterPro" id="IPR050789">
    <property type="entry name" value="Diverse_Enzym_Activities"/>
</dbReference>
<dbReference type="RefSeq" id="WP_274492995.1">
    <property type="nucleotide sequence ID" value="NZ_CP118166.1"/>
</dbReference>
<dbReference type="Gene3D" id="3.40.710.10">
    <property type="entry name" value="DD-peptidase/beta-lactamase superfamily"/>
    <property type="match status" value="1"/>
</dbReference>
<dbReference type="KEGG" id="hfl:PUV54_14565"/>
<dbReference type="AlphaFoldDB" id="A0AAE9ZBP3"/>
<dbReference type="PROSITE" id="PS51257">
    <property type="entry name" value="PROKAR_LIPOPROTEIN"/>
    <property type="match status" value="1"/>
</dbReference>
<dbReference type="InterPro" id="IPR012338">
    <property type="entry name" value="Beta-lactam/transpept-like"/>
</dbReference>
<dbReference type="Pfam" id="PF00144">
    <property type="entry name" value="Beta-lactamase"/>
    <property type="match status" value="1"/>
</dbReference>
<gene>
    <name evidence="2" type="ORF">PUV54_14565</name>
</gene>
<reference evidence="2" key="1">
    <citation type="submission" date="2023-02" db="EMBL/GenBank/DDBJ databases">
        <title>Genome sequence of Hyphococcus flavus.</title>
        <authorList>
            <person name="Rong J.-C."/>
            <person name="Zhao Q."/>
            <person name="Yi M."/>
            <person name="Wu J.-Y."/>
        </authorList>
    </citation>
    <scope>NUCLEOTIDE SEQUENCE</scope>
    <source>
        <strain evidence="2">MCCC 1K03223</strain>
    </source>
</reference>
<accession>A0AAE9ZBP3</accession>
<protein>
    <submittedName>
        <fullName evidence="2">Serine hydrolase</fullName>
    </submittedName>
</protein>
<dbReference type="Proteomes" id="UP001214043">
    <property type="component" value="Chromosome"/>
</dbReference>